<evidence type="ECO:0000313" key="3">
    <source>
        <dbReference type="EMBL" id="GAA4353945.1"/>
    </source>
</evidence>
<dbReference type="PANTHER" id="PTHR42928:SF5">
    <property type="entry name" value="BLR1237 PROTEIN"/>
    <property type="match status" value="1"/>
</dbReference>
<proteinExistence type="inferred from homology"/>
<protein>
    <submittedName>
        <fullName evidence="3">Tripartite tricarboxylate transporter substrate binding protein BugE</fullName>
    </submittedName>
</protein>
<accession>A0ABP8I929</accession>
<comment type="caution">
    <text evidence="3">The sequence shown here is derived from an EMBL/GenBank/DDBJ whole genome shotgun (WGS) entry which is preliminary data.</text>
</comment>
<organism evidence="3 4">
    <name type="scientific">Variovorax defluvii</name>
    <dbReference type="NCBI Taxonomy" id="913761"/>
    <lineage>
        <taxon>Bacteria</taxon>
        <taxon>Pseudomonadati</taxon>
        <taxon>Pseudomonadota</taxon>
        <taxon>Betaproteobacteria</taxon>
        <taxon>Burkholderiales</taxon>
        <taxon>Comamonadaceae</taxon>
        <taxon>Variovorax</taxon>
    </lineage>
</organism>
<dbReference type="PIRSF" id="PIRSF017082">
    <property type="entry name" value="YflP"/>
    <property type="match status" value="1"/>
</dbReference>
<evidence type="ECO:0000313" key="4">
    <source>
        <dbReference type="Proteomes" id="UP001500975"/>
    </source>
</evidence>
<dbReference type="SUPFAM" id="SSF53850">
    <property type="entry name" value="Periplasmic binding protein-like II"/>
    <property type="match status" value="1"/>
</dbReference>
<dbReference type="InterPro" id="IPR005064">
    <property type="entry name" value="BUG"/>
</dbReference>
<dbReference type="Proteomes" id="UP001500975">
    <property type="component" value="Unassembled WGS sequence"/>
</dbReference>
<dbReference type="RefSeq" id="WP_345540733.1">
    <property type="nucleotide sequence ID" value="NZ_BAABGJ010000079.1"/>
</dbReference>
<dbReference type="Gene3D" id="3.40.190.10">
    <property type="entry name" value="Periplasmic binding protein-like II"/>
    <property type="match status" value="1"/>
</dbReference>
<dbReference type="Gene3D" id="3.40.190.150">
    <property type="entry name" value="Bordetella uptake gene, domain 1"/>
    <property type="match status" value="1"/>
</dbReference>
<evidence type="ECO:0000256" key="1">
    <source>
        <dbReference type="ARBA" id="ARBA00006987"/>
    </source>
</evidence>
<dbReference type="Pfam" id="PF03401">
    <property type="entry name" value="TctC"/>
    <property type="match status" value="1"/>
</dbReference>
<evidence type="ECO:0000256" key="2">
    <source>
        <dbReference type="SAM" id="SignalP"/>
    </source>
</evidence>
<comment type="similarity">
    <text evidence="1">Belongs to the UPF0065 (bug) family.</text>
</comment>
<dbReference type="EMBL" id="BAABGJ010000079">
    <property type="protein sequence ID" value="GAA4353945.1"/>
    <property type="molecule type" value="Genomic_DNA"/>
</dbReference>
<sequence length="332" mass="35008">MQIGGPLSRRKALAGIGALCLASTAQAEGFGSKPIRILVGFSAGGSTDALARIYAAKLGEILNTSVIVENKPGAMQLLAARPVMAAPPDGYTLWVTSSSALSQTPGVRKDLPYDPLKNFTPLAEMADAEAVFVVRAETGLTSVREVVAFARDKPGKLNYGSAGVGSANHLLTEYFKVLTGTNLTHIPYKSDPDVVREVIGGSVDVAIVVANAVLAHAQNPKLRLLGVTGSQPLAAIPDVPLLTQSGVKELRELGTYLFYGILGPSGMPQALVQTLNEAVVQASKSPDVVAKLEKQFFKPTGSTPAEFRQHIERDLAIWKRVGANVKLTEGNT</sequence>
<name>A0ABP8I929_9BURK</name>
<dbReference type="InterPro" id="IPR042100">
    <property type="entry name" value="Bug_dom1"/>
</dbReference>
<keyword evidence="2" id="KW-0732">Signal</keyword>
<feature type="signal peptide" evidence="2">
    <location>
        <begin position="1"/>
        <end position="27"/>
    </location>
</feature>
<dbReference type="CDD" id="cd07012">
    <property type="entry name" value="PBP2_Bug_TTT"/>
    <property type="match status" value="1"/>
</dbReference>
<reference evidence="4" key="1">
    <citation type="journal article" date="2019" name="Int. J. Syst. Evol. Microbiol.">
        <title>The Global Catalogue of Microorganisms (GCM) 10K type strain sequencing project: providing services to taxonomists for standard genome sequencing and annotation.</title>
        <authorList>
            <consortium name="The Broad Institute Genomics Platform"/>
            <consortium name="The Broad Institute Genome Sequencing Center for Infectious Disease"/>
            <person name="Wu L."/>
            <person name="Ma J."/>
        </authorList>
    </citation>
    <scope>NUCLEOTIDE SEQUENCE [LARGE SCALE GENOMIC DNA]</scope>
    <source>
        <strain evidence="4">JCM 17804</strain>
    </source>
</reference>
<dbReference type="PANTHER" id="PTHR42928">
    <property type="entry name" value="TRICARBOXYLATE-BINDING PROTEIN"/>
    <property type="match status" value="1"/>
</dbReference>
<feature type="chain" id="PRO_5045671354" evidence="2">
    <location>
        <begin position="28"/>
        <end position="332"/>
    </location>
</feature>
<keyword evidence="4" id="KW-1185">Reference proteome</keyword>
<gene>
    <name evidence="3" type="ORF">GCM10023165_44700</name>
</gene>